<dbReference type="AlphaFoldDB" id="A0A165ZXU9"/>
<dbReference type="SUPFAM" id="SSF46934">
    <property type="entry name" value="UBA-like"/>
    <property type="match status" value="1"/>
</dbReference>
<dbReference type="STRING" id="1314781.A0A165ZXU9"/>
<dbReference type="Gene3D" id="3.10.110.10">
    <property type="entry name" value="Ubiquitin Conjugating Enzyme"/>
    <property type="match status" value="1"/>
</dbReference>
<keyword evidence="2" id="KW-0808">Transferase</keyword>
<dbReference type="InterPro" id="IPR000608">
    <property type="entry name" value="UBC"/>
</dbReference>
<dbReference type="OrthoDB" id="9993688at2759"/>
<accession>A0A165ZXU9</accession>
<evidence type="ECO:0000256" key="5">
    <source>
        <dbReference type="ARBA" id="ARBA00022840"/>
    </source>
</evidence>
<dbReference type="Gene3D" id="1.10.8.10">
    <property type="entry name" value="DNA helicase RuvA subunit, C-terminal domain"/>
    <property type="match status" value="1"/>
</dbReference>
<dbReference type="GO" id="GO:0005524">
    <property type="term" value="F:ATP binding"/>
    <property type="evidence" value="ECO:0007669"/>
    <property type="project" value="UniProtKB-UniRule"/>
</dbReference>
<dbReference type="Proteomes" id="UP000077266">
    <property type="component" value="Unassembled WGS sequence"/>
</dbReference>
<evidence type="ECO:0000256" key="2">
    <source>
        <dbReference type="ARBA" id="ARBA00022679"/>
    </source>
</evidence>
<dbReference type="PANTHER" id="PTHR24068">
    <property type="entry name" value="UBIQUITIN-CONJUGATING ENZYME E2"/>
    <property type="match status" value="1"/>
</dbReference>
<protein>
    <recommendedName>
        <fullName evidence="6">Ubiquitin-conjugating enzyme E2 1</fullName>
        <ecNumber evidence="1">2.3.2.23</ecNumber>
    </recommendedName>
    <alternativeName>
        <fullName evidence="7">E2 ubiquitin-conjugating enzyme 1</fullName>
    </alternativeName>
</protein>
<dbReference type="InterPro" id="IPR016135">
    <property type="entry name" value="UBQ-conjugating_enzyme/RWD"/>
</dbReference>
<dbReference type="InterPro" id="IPR009060">
    <property type="entry name" value="UBA-like_sf"/>
</dbReference>
<dbReference type="PROSITE" id="PS50127">
    <property type="entry name" value="UBC_2"/>
    <property type="match status" value="1"/>
</dbReference>
<keyword evidence="12" id="KW-1185">Reference proteome</keyword>
<feature type="domain" description="UBC core" evidence="10">
    <location>
        <begin position="3"/>
        <end position="150"/>
    </location>
</feature>
<dbReference type="GO" id="GO:0061631">
    <property type="term" value="F:ubiquitin conjugating enzyme activity"/>
    <property type="evidence" value="ECO:0007669"/>
    <property type="project" value="UniProtKB-EC"/>
</dbReference>
<dbReference type="PROSITE" id="PS00183">
    <property type="entry name" value="UBC_1"/>
    <property type="match status" value="1"/>
</dbReference>
<feature type="active site" description="Glycyl thioester intermediate" evidence="8">
    <location>
        <position position="88"/>
    </location>
</feature>
<dbReference type="EC" id="2.3.2.23" evidence="1"/>
<evidence type="ECO:0000256" key="9">
    <source>
        <dbReference type="RuleBase" id="RU362109"/>
    </source>
</evidence>
<evidence type="ECO:0000256" key="3">
    <source>
        <dbReference type="ARBA" id="ARBA00022741"/>
    </source>
</evidence>
<evidence type="ECO:0000313" key="11">
    <source>
        <dbReference type="EMBL" id="KZV86659.1"/>
    </source>
</evidence>
<dbReference type="Pfam" id="PF00179">
    <property type="entry name" value="UQ_con"/>
    <property type="match status" value="1"/>
</dbReference>
<dbReference type="InParanoid" id="A0A165ZXU9"/>
<dbReference type="InterPro" id="IPR023313">
    <property type="entry name" value="UBQ-conjugating_AS"/>
</dbReference>
<keyword evidence="5 9" id="KW-0067">ATP-binding</keyword>
<sequence length="221" mass="24571">MAARLKRVNREIAECKRDAAAKITIELVDDSPFHVIGAFDGPEGTPYEGGRFQVDVVVPPQYPFQPFKIKFITKVYHPNVASRSGAICLNILKDDWSPVLTLRSTLISLQSMLSSPEPDDPQDPEVATHYLTSPDSFNDTARYWTQLYARGSESSANNDTGGTRSVADAAGMAGIERVHVDRFEGMGFEGLKVVEVLRRLNYRGANVEKLADDRIVQELRK</sequence>
<dbReference type="CDD" id="cd23800">
    <property type="entry name" value="UBCc_UBE2K"/>
    <property type="match status" value="1"/>
</dbReference>
<dbReference type="SUPFAM" id="SSF54495">
    <property type="entry name" value="UBC-like"/>
    <property type="match status" value="1"/>
</dbReference>
<keyword evidence="3 9" id="KW-0547">Nucleotide-binding</keyword>
<dbReference type="Pfam" id="PF09288">
    <property type="entry name" value="UBA_3"/>
    <property type="match status" value="1"/>
</dbReference>
<evidence type="ECO:0000256" key="6">
    <source>
        <dbReference type="ARBA" id="ARBA00072431"/>
    </source>
</evidence>
<dbReference type="FunFam" id="3.10.110.10:FF:000037">
    <property type="entry name" value="ubiquitin-conjugating enzyme E2 27"/>
    <property type="match status" value="1"/>
</dbReference>
<reference evidence="11 12" key="1">
    <citation type="journal article" date="2016" name="Mol. Biol. Evol.">
        <title>Comparative Genomics of Early-Diverging Mushroom-Forming Fungi Provides Insights into the Origins of Lignocellulose Decay Capabilities.</title>
        <authorList>
            <person name="Nagy L.G."/>
            <person name="Riley R."/>
            <person name="Tritt A."/>
            <person name="Adam C."/>
            <person name="Daum C."/>
            <person name="Floudas D."/>
            <person name="Sun H."/>
            <person name="Yadav J.S."/>
            <person name="Pangilinan J."/>
            <person name="Larsson K.H."/>
            <person name="Matsuura K."/>
            <person name="Barry K."/>
            <person name="Labutti K."/>
            <person name="Kuo R."/>
            <person name="Ohm R.A."/>
            <person name="Bhattacharya S.S."/>
            <person name="Shirouzu T."/>
            <person name="Yoshinaga Y."/>
            <person name="Martin F.M."/>
            <person name="Grigoriev I.V."/>
            <person name="Hibbett D.S."/>
        </authorList>
    </citation>
    <scope>NUCLEOTIDE SEQUENCE [LARGE SCALE GENOMIC DNA]</scope>
    <source>
        <strain evidence="11 12">HHB12029</strain>
    </source>
</reference>
<evidence type="ECO:0000256" key="4">
    <source>
        <dbReference type="ARBA" id="ARBA00022786"/>
    </source>
</evidence>
<dbReference type="InterPro" id="IPR015368">
    <property type="entry name" value="UBA_C_fun"/>
</dbReference>
<gene>
    <name evidence="11" type="ORF">EXIGLDRAFT_840589</name>
</gene>
<dbReference type="FunCoup" id="A0A165ZXU9">
    <property type="interactions" value="1063"/>
</dbReference>
<evidence type="ECO:0000256" key="1">
    <source>
        <dbReference type="ARBA" id="ARBA00012486"/>
    </source>
</evidence>
<dbReference type="SMART" id="SM00212">
    <property type="entry name" value="UBCc"/>
    <property type="match status" value="1"/>
</dbReference>
<comment type="similarity">
    <text evidence="9">Belongs to the ubiquitin-conjugating enzyme family.</text>
</comment>
<proteinExistence type="inferred from homology"/>
<evidence type="ECO:0000259" key="10">
    <source>
        <dbReference type="PROSITE" id="PS50127"/>
    </source>
</evidence>
<keyword evidence="4 9" id="KW-0833">Ubl conjugation pathway</keyword>
<name>A0A165ZXU9_EXIGL</name>
<dbReference type="EMBL" id="KV426149">
    <property type="protein sequence ID" value="KZV86659.1"/>
    <property type="molecule type" value="Genomic_DNA"/>
</dbReference>
<dbReference type="CDD" id="cd14311">
    <property type="entry name" value="UBA_II_E2_UBC1"/>
    <property type="match status" value="1"/>
</dbReference>
<evidence type="ECO:0000256" key="7">
    <source>
        <dbReference type="ARBA" id="ARBA00077197"/>
    </source>
</evidence>
<evidence type="ECO:0000256" key="8">
    <source>
        <dbReference type="PROSITE-ProRule" id="PRU10133"/>
    </source>
</evidence>
<evidence type="ECO:0000313" key="12">
    <source>
        <dbReference type="Proteomes" id="UP000077266"/>
    </source>
</evidence>
<organism evidence="11 12">
    <name type="scientific">Exidia glandulosa HHB12029</name>
    <dbReference type="NCBI Taxonomy" id="1314781"/>
    <lineage>
        <taxon>Eukaryota</taxon>
        <taxon>Fungi</taxon>
        <taxon>Dikarya</taxon>
        <taxon>Basidiomycota</taxon>
        <taxon>Agaricomycotina</taxon>
        <taxon>Agaricomycetes</taxon>
        <taxon>Auriculariales</taxon>
        <taxon>Exidiaceae</taxon>
        <taxon>Exidia</taxon>
    </lineage>
</organism>